<sequence>MSFGLKGWHPGEAAIQTQLQYSKAVADAYELFSNALPEEQRSMYSQVMFLPIVTLDPRGRPWVSLLTSPTGDPGFISSPNENTLIVKIKPWQGDPLHQTCLPDNNSSKPLVGGSTLSTNLETLKGPRTKFSGIINEVHKIGTEWLLKFEVTQTLPGYYSQKNSKFMTTRKLMAHKDASPKSCFQKLDLKPSERLPPDLVDFITNTDALYFGTYYAAAKKDEKDFPSHLGFNIRSGIPGFARVRITDGRTITFPDYPGNHLLNSLGNIETTPVAAITIPCYKTGDILYLTGTARNHVGKRAQMLMSRVQVLTAMKVTGYIFLRDAIPLRECQGLTKFSPVCPPLRVLMEEKPIQKSYKSTFAHLVNVSLKSSDLGVFEFKTSSPISINSGDWIRLDFTGVLAGKNQPNIKEEANYFRTWTVTSFSSSATDRFELTIRKRPDGLITRYLFNIAAKMIKSTKSDLKSEDLFVSLPIVASGGDFTLPPQKTDLLWVAGGIGITPFIALFNHVVALTDLPYDIVLVFSTSNPDIHLQLLFQPLKSVVSSYIHHRLTIYLFSETTPTLTEIPPSITLIHHRGRFVPGILGEVNDIKYRDISVCAPPGLSGVVVGNLLDLGILPQSIRQETFNWFF</sequence>
<dbReference type="PANTHER" id="PTHR42815:SF2">
    <property type="entry name" value="FAD-BINDING, PUTATIVE (AFU_ORTHOLOGUE AFUA_6G07600)-RELATED"/>
    <property type="match status" value="1"/>
</dbReference>
<proteinExistence type="predicted"/>
<reference evidence="2" key="1">
    <citation type="submission" date="2021-10" db="EMBL/GenBank/DDBJ databases">
        <title>De novo Genome Assembly of Clathrus columnatus (Basidiomycota, Fungi) Using Illumina and Nanopore Sequence Data.</title>
        <authorList>
            <person name="Ogiso-Tanaka E."/>
            <person name="Itagaki H."/>
            <person name="Hosoya T."/>
            <person name="Hosaka K."/>
        </authorList>
    </citation>
    <scope>NUCLEOTIDE SEQUENCE</scope>
    <source>
        <strain evidence="2">MO-923</strain>
    </source>
</reference>
<gene>
    <name evidence="2" type="ORF">Clacol_005604</name>
</gene>
<evidence type="ECO:0000313" key="3">
    <source>
        <dbReference type="Proteomes" id="UP001050691"/>
    </source>
</evidence>
<evidence type="ECO:0000259" key="1">
    <source>
        <dbReference type="PROSITE" id="PS51384"/>
    </source>
</evidence>
<dbReference type="PANTHER" id="PTHR42815">
    <property type="entry name" value="FAD-BINDING, PUTATIVE (AFU_ORTHOLOGUE AFUA_6G07600)-RELATED"/>
    <property type="match status" value="1"/>
</dbReference>
<dbReference type="AlphaFoldDB" id="A0AAV5A9S7"/>
<comment type="caution">
    <text evidence="2">The sequence shown here is derived from an EMBL/GenBank/DDBJ whole genome shotgun (WGS) entry which is preliminary data.</text>
</comment>
<protein>
    <recommendedName>
        <fullName evidence="1">FAD-binding FR-type domain-containing protein</fullName>
    </recommendedName>
</protein>
<dbReference type="EMBL" id="BPWL01000006">
    <property type="protein sequence ID" value="GJJ11372.1"/>
    <property type="molecule type" value="Genomic_DNA"/>
</dbReference>
<dbReference type="GO" id="GO:0016491">
    <property type="term" value="F:oxidoreductase activity"/>
    <property type="evidence" value="ECO:0007669"/>
    <property type="project" value="InterPro"/>
</dbReference>
<dbReference type="PROSITE" id="PS51384">
    <property type="entry name" value="FAD_FR"/>
    <property type="match status" value="1"/>
</dbReference>
<keyword evidence="3" id="KW-1185">Reference proteome</keyword>
<dbReference type="SUPFAM" id="SSF63380">
    <property type="entry name" value="Riboflavin synthase domain-like"/>
    <property type="match status" value="1"/>
</dbReference>
<dbReference type="InterPro" id="IPR017938">
    <property type="entry name" value="Riboflavin_synthase-like_b-brl"/>
</dbReference>
<name>A0AAV5A9S7_9AGAM</name>
<dbReference type="SUPFAM" id="SSF52343">
    <property type="entry name" value="Ferredoxin reductase-like, C-terminal NADP-linked domain"/>
    <property type="match status" value="1"/>
</dbReference>
<organism evidence="2 3">
    <name type="scientific">Clathrus columnatus</name>
    <dbReference type="NCBI Taxonomy" id="1419009"/>
    <lineage>
        <taxon>Eukaryota</taxon>
        <taxon>Fungi</taxon>
        <taxon>Dikarya</taxon>
        <taxon>Basidiomycota</taxon>
        <taxon>Agaricomycotina</taxon>
        <taxon>Agaricomycetes</taxon>
        <taxon>Phallomycetidae</taxon>
        <taxon>Phallales</taxon>
        <taxon>Clathraceae</taxon>
        <taxon>Clathrus</taxon>
    </lineage>
</organism>
<dbReference type="Proteomes" id="UP001050691">
    <property type="component" value="Unassembled WGS sequence"/>
</dbReference>
<dbReference type="Gene3D" id="3.40.50.80">
    <property type="entry name" value="Nucleotide-binding domain of ferredoxin-NADP reductase (FNR) module"/>
    <property type="match status" value="1"/>
</dbReference>
<dbReference type="InterPro" id="IPR039261">
    <property type="entry name" value="FNR_nucleotide-bd"/>
</dbReference>
<evidence type="ECO:0000313" key="2">
    <source>
        <dbReference type="EMBL" id="GJJ11372.1"/>
    </source>
</evidence>
<feature type="domain" description="FAD-binding FR-type" evidence="1">
    <location>
        <begin position="353"/>
        <end position="483"/>
    </location>
</feature>
<dbReference type="InterPro" id="IPR017927">
    <property type="entry name" value="FAD-bd_FR_type"/>
</dbReference>
<accession>A0AAV5A9S7</accession>